<accession>A0A0V0GLG1</accession>
<reference evidence="1" key="1">
    <citation type="submission" date="2015-12" db="EMBL/GenBank/DDBJ databases">
        <title>Gene expression during late stages of embryo sac development: a critical building block for successful pollen-pistil interactions.</title>
        <authorList>
            <person name="Liu Y."/>
            <person name="Joly V."/>
            <person name="Sabar M."/>
            <person name="Matton D.P."/>
        </authorList>
    </citation>
    <scope>NUCLEOTIDE SEQUENCE</scope>
</reference>
<dbReference type="EMBL" id="GEDG01036129">
    <property type="protein sequence ID" value="JAP08862.1"/>
    <property type="molecule type" value="Transcribed_RNA"/>
</dbReference>
<sequence>SLTFWSHLLKLKDPFICIMLLMPISDEPSLVETSSLCIRSLAYEKFCSFLLVHEQYTVLDC</sequence>
<protein>
    <submittedName>
        <fullName evidence="1">Putative ovule protein</fullName>
    </submittedName>
</protein>
<organism evidence="1">
    <name type="scientific">Solanum chacoense</name>
    <name type="common">Chaco potato</name>
    <dbReference type="NCBI Taxonomy" id="4108"/>
    <lineage>
        <taxon>Eukaryota</taxon>
        <taxon>Viridiplantae</taxon>
        <taxon>Streptophyta</taxon>
        <taxon>Embryophyta</taxon>
        <taxon>Tracheophyta</taxon>
        <taxon>Spermatophyta</taxon>
        <taxon>Magnoliopsida</taxon>
        <taxon>eudicotyledons</taxon>
        <taxon>Gunneridae</taxon>
        <taxon>Pentapetalae</taxon>
        <taxon>asterids</taxon>
        <taxon>lamiids</taxon>
        <taxon>Solanales</taxon>
        <taxon>Solanaceae</taxon>
        <taxon>Solanoideae</taxon>
        <taxon>Solaneae</taxon>
        <taxon>Solanum</taxon>
    </lineage>
</organism>
<proteinExistence type="predicted"/>
<feature type="non-terminal residue" evidence="1">
    <location>
        <position position="1"/>
    </location>
</feature>
<dbReference type="AlphaFoldDB" id="A0A0V0GLG1"/>
<name>A0A0V0GLG1_SOLCH</name>
<evidence type="ECO:0000313" key="1">
    <source>
        <dbReference type="EMBL" id="JAP08862.1"/>
    </source>
</evidence>